<dbReference type="InterPro" id="IPR050566">
    <property type="entry name" value="Deoxyribonucleoside_kinase"/>
</dbReference>
<evidence type="ECO:0000313" key="5">
    <source>
        <dbReference type="Proteomes" id="UP000189670"/>
    </source>
</evidence>
<dbReference type="Pfam" id="PF01712">
    <property type="entry name" value="dNK"/>
    <property type="match status" value="1"/>
</dbReference>
<feature type="binding site" evidence="2">
    <location>
        <begin position="18"/>
        <end position="26"/>
    </location>
    <ligand>
        <name>ATP</name>
        <dbReference type="ChEBI" id="CHEBI:30616"/>
    </ligand>
</feature>
<dbReference type="GO" id="GO:0005524">
    <property type="term" value="F:ATP binding"/>
    <property type="evidence" value="ECO:0007669"/>
    <property type="project" value="UniProtKB-KW"/>
</dbReference>
<comment type="caution">
    <text evidence="4">The sequence shown here is derived from an EMBL/GenBank/DDBJ whole genome shotgun (WGS) entry which is preliminary data.</text>
</comment>
<dbReference type="AlphaFoldDB" id="A0A1V1PBE5"/>
<protein>
    <submittedName>
        <fullName evidence="4">Deoxynucleoside kinase</fullName>
    </submittedName>
</protein>
<evidence type="ECO:0000313" key="4">
    <source>
        <dbReference type="EMBL" id="ETR72130.1"/>
    </source>
</evidence>
<dbReference type="PANTHER" id="PTHR10513:SF35">
    <property type="entry name" value="DEOXYADENOSINE KINASE"/>
    <property type="match status" value="1"/>
</dbReference>
<dbReference type="InterPro" id="IPR027417">
    <property type="entry name" value="P-loop_NTPase"/>
</dbReference>
<reference evidence="5" key="1">
    <citation type="submission" date="2012-11" db="EMBL/GenBank/DDBJ databases">
        <authorList>
            <person name="Lucero-Rivera Y.E."/>
            <person name="Tovar-Ramirez D."/>
        </authorList>
    </citation>
    <scope>NUCLEOTIDE SEQUENCE [LARGE SCALE GENOMIC DNA]</scope>
    <source>
        <strain evidence="5">Araruama</strain>
    </source>
</reference>
<sequence length="212" mass="24893">MLEISNLKIMNKNIIVTGNLGVGKTSLVKRVGKLFNWYVINESVTDNPYLIDFYKDMHSWAFQLQIYFIGDYAKKHIEVTKISQTVIMDRSIYETIHVFTPALHHLGFINERDYQNCIQIFDSIEKFIDPPDLLIYLKAPLKIINQRIQKRGLSFDYKGINEEYLYLIDSFYKKWIQNFDLCPVLSIDTGNCNYVNDKQSLLLVAKHILQKL</sequence>
<proteinExistence type="predicted"/>
<evidence type="ECO:0000256" key="1">
    <source>
        <dbReference type="PIRSR" id="PIRSR000705-1"/>
    </source>
</evidence>
<dbReference type="GO" id="GO:0019136">
    <property type="term" value="F:deoxynucleoside kinase activity"/>
    <property type="evidence" value="ECO:0007669"/>
    <property type="project" value="InterPro"/>
</dbReference>
<dbReference type="SUPFAM" id="SSF52540">
    <property type="entry name" value="P-loop containing nucleoside triphosphate hydrolases"/>
    <property type="match status" value="1"/>
</dbReference>
<dbReference type="InterPro" id="IPR002624">
    <property type="entry name" value="DCK/DGK"/>
</dbReference>
<feature type="active site" description="Proton acceptor" evidence="1">
    <location>
        <position position="89"/>
    </location>
</feature>
<feature type="domain" description="Deoxynucleoside kinase" evidence="3">
    <location>
        <begin position="14"/>
        <end position="207"/>
    </location>
</feature>
<organism evidence="4 5">
    <name type="scientific">Candidatus Magnetoglobus multicellularis str. Araruama</name>
    <dbReference type="NCBI Taxonomy" id="890399"/>
    <lineage>
        <taxon>Bacteria</taxon>
        <taxon>Pseudomonadati</taxon>
        <taxon>Thermodesulfobacteriota</taxon>
        <taxon>Desulfobacteria</taxon>
        <taxon>Desulfobacterales</taxon>
        <taxon>Desulfobacteraceae</taxon>
        <taxon>Candidatus Magnetoglobus</taxon>
    </lineage>
</organism>
<keyword evidence="4" id="KW-0808">Transferase</keyword>
<dbReference type="Gene3D" id="3.40.50.300">
    <property type="entry name" value="P-loop containing nucleotide triphosphate hydrolases"/>
    <property type="match status" value="1"/>
</dbReference>
<dbReference type="EMBL" id="ATBP01000180">
    <property type="protein sequence ID" value="ETR72130.1"/>
    <property type="molecule type" value="Genomic_DNA"/>
</dbReference>
<accession>A0A1V1PBE5</accession>
<keyword evidence="2" id="KW-0067">ATP-binding</keyword>
<keyword evidence="4" id="KW-0418">Kinase</keyword>
<dbReference type="CDD" id="cd01673">
    <property type="entry name" value="dNK"/>
    <property type="match status" value="1"/>
</dbReference>
<dbReference type="Proteomes" id="UP000189670">
    <property type="component" value="Unassembled WGS sequence"/>
</dbReference>
<name>A0A1V1PBE5_9BACT</name>
<evidence type="ECO:0000256" key="2">
    <source>
        <dbReference type="PIRSR" id="PIRSR000705-3"/>
    </source>
</evidence>
<dbReference type="InterPro" id="IPR031314">
    <property type="entry name" value="DNK_dom"/>
</dbReference>
<evidence type="ECO:0000259" key="3">
    <source>
        <dbReference type="Pfam" id="PF01712"/>
    </source>
</evidence>
<keyword evidence="2" id="KW-0547">Nucleotide-binding</keyword>
<dbReference type="PANTHER" id="PTHR10513">
    <property type="entry name" value="DEOXYNUCLEOSIDE KINASE"/>
    <property type="match status" value="1"/>
</dbReference>
<dbReference type="PIRSF" id="PIRSF000705">
    <property type="entry name" value="DNK"/>
    <property type="match status" value="1"/>
</dbReference>
<dbReference type="GO" id="GO:0005737">
    <property type="term" value="C:cytoplasm"/>
    <property type="evidence" value="ECO:0007669"/>
    <property type="project" value="TreeGrafter"/>
</dbReference>
<gene>
    <name evidence="4" type="ORF">OMM_01952</name>
</gene>
<feature type="binding site" evidence="2">
    <location>
        <begin position="147"/>
        <end position="151"/>
    </location>
    <ligand>
        <name>ATP</name>
        <dbReference type="ChEBI" id="CHEBI:30616"/>
    </ligand>
</feature>